<dbReference type="PANTHER" id="PTHR37542:SF3">
    <property type="entry name" value="PRION-INHIBITION AND PROPAGATION HELO DOMAIN-CONTAINING PROTEIN"/>
    <property type="match status" value="1"/>
</dbReference>
<feature type="domain" description="Het-s prion-forming" evidence="1">
    <location>
        <begin position="289"/>
        <end position="348"/>
    </location>
</feature>
<comment type="caution">
    <text evidence="3">The sequence shown here is derived from an EMBL/GenBank/DDBJ whole genome shotgun (WGS) entry which is preliminary data.</text>
</comment>
<dbReference type="AlphaFoldDB" id="A0AAN6TFA6"/>
<gene>
    <name evidence="3" type="ORF">N656DRAFT_778107</name>
</gene>
<evidence type="ECO:0000313" key="4">
    <source>
        <dbReference type="Proteomes" id="UP001302812"/>
    </source>
</evidence>
<keyword evidence="4" id="KW-1185">Reference proteome</keyword>
<evidence type="ECO:0000313" key="3">
    <source>
        <dbReference type="EMBL" id="KAK4113338.1"/>
    </source>
</evidence>
<proteinExistence type="predicted"/>
<accession>A0AAN6TFA6</accession>
<dbReference type="InterPro" id="IPR038305">
    <property type="entry name" value="HeLo_sf"/>
</dbReference>
<evidence type="ECO:0000259" key="1">
    <source>
        <dbReference type="Pfam" id="PF11558"/>
    </source>
</evidence>
<feature type="domain" description="Prion-inhibition and propagation HeLo" evidence="2">
    <location>
        <begin position="41"/>
        <end position="242"/>
    </location>
</feature>
<dbReference type="InterPro" id="IPR021084">
    <property type="entry name" value="Het-s_prion_dom"/>
</dbReference>
<feature type="non-terminal residue" evidence="3">
    <location>
        <position position="1"/>
    </location>
</feature>
<dbReference type="Pfam" id="PF11558">
    <property type="entry name" value="HET-s_218-289"/>
    <property type="match status" value="1"/>
</dbReference>
<dbReference type="InterPro" id="IPR029498">
    <property type="entry name" value="HeLo_dom"/>
</dbReference>
<evidence type="ECO:0000259" key="2">
    <source>
        <dbReference type="Pfam" id="PF14479"/>
    </source>
</evidence>
<dbReference type="Proteomes" id="UP001302812">
    <property type="component" value="Unassembled WGS sequence"/>
</dbReference>
<name>A0AAN6TFA6_9PEZI</name>
<reference evidence="3" key="1">
    <citation type="journal article" date="2023" name="Mol. Phylogenet. Evol.">
        <title>Genome-scale phylogeny and comparative genomics of the fungal order Sordariales.</title>
        <authorList>
            <person name="Hensen N."/>
            <person name="Bonometti L."/>
            <person name="Westerberg I."/>
            <person name="Brannstrom I.O."/>
            <person name="Guillou S."/>
            <person name="Cros-Aarteil S."/>
            <person name="Calhoun S."/>
            <person name="Haridas S."/>
            <person name="Kuo A."/>
            <person name="Mondo S."/>
            <person name="Pangilinan J."/>
            <person name="Riley R."/>
            <person name="LaButti K."/>
            <person name="Andreopoulos B."/>
            <person name="Lipzen A."/>
            <person name="Chen C."/>
            <person name="Yan M."/>
            <person name="Daum C."/>
            <person name="Ng V."/>
            <person name="Clum A."/>
            <person name="Steindorff A."/>
            <person name="Ohm R.A."/>
            <person name="Martin F."/>
            <person name="Silar P."/>
            <person name="Natvig D.O."/>
            <person name="Lalanne C."/>
            <person name="Gautier V."/>
            <person name="Ament-Velasquez S.L."/>
            <person name="Kruys A."/>
            <person name="Hutchinson M.I."/>
            <person name="Powell A.J."/>
            <person name="Barry K."/>
            <person name="Miller A.N."/>
            <person name="Grigoriev I.V."/>
            <person name="Debuchy R."/>
            <person name="Gladieux P."/>
            <person name="Hiltunen Thoren M."/>
            <person name="Johannesson H."/>
        </authorList>
    </citation>
    <scope>NUCLEOTIDE SEQUENCE</scope>
    <source>
        <strain evidence="3">CBS 508.74</strain>
    </source>
</reference>
<protein>
    <recommendedName>
        <fullName evidence="5">Prion-inhibition and propagation HeLo domain-containing protein</fullName>
    </recommendedName>
</protein>
<reference evidence="3" key="2">
    <citation type="submission" date="2023-05" db="EMBL/GenBank/DDBJ databases">
        <authorList>
            <consortium name="Lawrence Berkeley National Laboratory"/>
            <person name="Steindorff A."/>
            <person name="Hensen N."/>
            <person name="Bonometti L."/>
            <person name="Westerberg I."/>
            <person name="Brannstrom I.O."/>
            <person name="Guillou S."/>
            <person name="Cros-Aarteil S."/>
            <person name="Calhoun S."/>
            <person name="Haridas S."/>
            <person name="Kuo A."/>
            <person name="Mondo S."/>
            <person name="Pangilinan J."/>
            <person name="Riley R."/>
            <person name="Labutti K."/>
            <person name="Andreopoulos B."/>
            <person name="Lipzen A."/>
            <person name="Chen C."/>
            <person name="Yanf M."/>
            <person name="Daum C."/>
            <person name="Ng V."/>
            <person name="Clum A."/>
            <person name="Ohm R."/>
            <person name="Martin F."/>
            <person name="Silar P."/>
            <person name="Natvig D."/>
            <person name="Lalanne C."/>
            <person name="Gautier V."/>
            <person name="Ament-Velasquez S.L."/>
            <person name="Kruys A."/>
            <person name="Hutchinson M.I."/>
            <person name="Powell A.J."/>
            <person name="Barry K."/>
            <person name="Miller A.N."/>
            <person name="Grigoriev I.V."/>
            <person name="Debuchy R."/>
            <person name="Gladieux P."/>
            <person name="Thoren M.H."/>
            <person name="Johannesson H."/>
        </authorList>
    </citation>
    <scope>NUCLEOTIDE SEQUENCE</scope>
    <source>
        <strain evidence="3">CBS 508.74</strain>
    </source>
</reference>
<evidence type="ECO:0008006" key="5">
    <source>
        <dbReference type="Google" id="ProtNLM"/>
    </source>
</evidence>
<dbReference type="Gene3D" id="1.20.120.1020">
    <property type="entry name" value="Prion-inhibition and propagation, HeLo domain"/>
    <property type="match status" value="1"/>
</dbReference>
<dbReference type="GeneID" id="89939075"/>
<dbReference type="PANTHER" id="PTHR37542">
    <property type="entry name" value="HELO DOMAIN-CONTAINING PROTEIN-RELATED"/>
    <property type="match status" value="1"/>
</dbReference>
<dbReference type="EMBL" id="MU853339">
    <property type="protein sequence ID" value="KAK4113338.1"/>
    <property type="molecule type" value="Genomic_DNA"/>
</dbReference>
<organism evidence="3 4">
    <name type="scientific">Canariomyces notabilis</name>
    <dbReference type="NCBI Taxonomy" id="2074819"/>
    <lineage>
        <taxon>Eukaryota</taxon>
        <taxon>Fungi</taxon>
        <taxon>Dikarya</taxon>
        <taxon>Ascomycota</taxon>
        <taxon>Pezizomycotina</taxon>
        <taxon>Sordariomycetes</taxon>
        <taxon>Sordariomycetidae</taxon>
        <taxon>Sordariales</taxon>
        <taxon>Chaetomiaceae</taxon>
        <taxon>Canariomyces</taxon>
    </lineage>
</organism>
<sequence length="351" mass="38549">MRACQCGFMLGNFSITLLLPQDNTISTATEGNSRTMAEILGTAASVLSIAAFFNNCVDCFEYIQLGRHFGRDYQVCQLRLDIAKTRLARWGQAVRVNEDVRFSGTSGGGDDDDDRQVQLARSILEEIVLLLESAAKTSRRYELRADKKDLVRFDEKQDLHGAHRRLHDRLRALTRKRQNRGRVDGRGSGVGLARKAAWALYDGKQFEKLVEQVLGLVDELEKTFPVAGGECRKLAEIDVVELGGGGDGDDDEQECLEVLKEAASNTDEVLVEAVVQRLEMTAAAGRGNRNYVKEVTAGEQADVQVGQQYSEAVLLANASILMPEGTTNAVDVVVAKGLARVHVGSRFGVRF</sequence>
<dbReference type="RefSeq" id="XP_064670908.1">
    <property type="nucleotide sequence ID" value="XM_064814950.1"/>
</dbReference>
<dbReference type="Pfam" id="PF14479">
    <property type="entry name" value="HeLo"/>
    <property type="match status" value="1"/>
</dbReference>